<evidence type="ECO:0000256" key="3">
    <source>
        <dbReference type="ARBA" id="ARBA00023163"/>
    </source>
</evidence>
<evidence type="ECO:0000256" key="2">
    <source>
        <dbReference type="ARBA" id="ARBA00023125"/>
    </source>
</evidence>
<dbReference type="Proteomes" id="UP000198917">
    <property type="component" value="Unassembled WGS sequence"/>
</dbReference>
<sequence length="103" mass="11542">MRSAAENAVYFQQCGQLLNILSNAKRLQVVLTLANGEQSVTHLAHEVNMSQSALSQHLAKMREAGVVRTRRQGLVVYYRLVMPEFIGLLKEVVLYLEANSKKA</sequence>
<dbReference type="EMBL" id="FNEW01000008">
    <property type="protein sequence ID" value="SDK40025.1"/>
    <property type="molecule type" value="Genomic_DNA"/>
</dbReference>
<dbReference type="Gene3D" id="1.10.10.10">
    <property type="entry name" value="Winged helix-like DNA-binding domain superfamily/Winged helix DNA-binding domain"/>
    <property type="match status" value="1"/>
</dbReference>
<dbReference type="InterPro" id="IPR011991">
    <property type="entry name" value="ArsR-like_HTH"/>
</dbReference>
<keyword evidence="2" id="KW-0238">DNA-binding</keyword>
<dbReference type="PANTHER" id="PTHR43132:SF6">
    <property type="entry name" value="HTH-TYPE TRANSCRIPTIONAL REPRESSOR CZRA"/>
    <property type="match status" value="1"/>
</dbReference>
<dbReference type="GO" id="GO:0003700">
    <property type="term" value="F:DNA-binding transcription factor activity"/>
    <property type="evidence" value="ECO:0007669"/>
    <property type="project" value="InterPro"/>
</dbReference>
<dbReference type="PROSITE" id="PS50987">
    <property type="entry name" value="HTH_ARSR_2"/>
    <property type="match status" value="1"/>
</dbReference>
<gene>
    <name evidence="5" type="ORF">SAMN05428983_4833</name>
</gene>
<evidence type="ECO:0000256" key="1">
    <source>
        <dbReference type="ARBA" id="ARBA00023015"/>
    </source>
</evidence>
<evidence type="ECO:0000259" key="4">
    <source>
        <dbReference type="PROSITE" id="PS50987"/>
    </source>
</evidence>
<dbReference type="CDD" id="cd00090">
    <property type="entry name" value="HTH_ARSR"/>
    <property type="match status" value="1"/>
</dbReference>
<protein>
    <submittedName>
        <fullName evidence="5">Transcriptional regulator, ArsR family</fullName>
    </submittedName>
</protein>
<proteinExistence type="predicted"/>
<comment type="caution">
    <text evidence="5">The sequence shown here is derived from an EMBL/GenBank/DDBJ whole genome shotgun (WGS) entry which is preliminary data.</text>
</comment>
<dbReference type="InterPro" id="IPR036388">
    <property type="entry name" value="WH-like_DNA-bd_sf"/>
</dbReference>
<evidence type="ECO:0000313" key="5">
    <source>
        <dbReference type="EMBL" id="SDK40025.1"/>
    </source>
</evidence>
<dbReference type="SMART" id="SM00418">
    <property type="entry name" value="HTH_ARSR"/>
    <property type="match status" value="1"/>
</dbReference>
<keyword evidence="1" id="KW-0805">Transcription regulation</keyword>
<dbReference type="InterPro" id="IPR051011">
    <property type="entry name" value="Metal_resp_trans_reg"/>
</dbReference>
<dbReference type="InterPro" id="IPR001845">
    <property type="entry name" value="HTH_ArsR_DNA-bd_dom"/>
</dbReference>
<accession>A0A7Z7BS70</accession>
<dbReference type="Pfam" id="PF01022">
    <property type="entry name" value="HTH_5"/>
    <property type="match status" value="1"/>
</dbReference>
<dbReference type="NCBIfam" id="NF033788">
    <property type="entry name" value="HTH_metalloreg"/>
    <property type="match status" value="1"/>
</dbReference>
<dbReference type="InterPro" id="IPR036390">
    <property type="entry name" value="WH_DNA-bd_sf"/>
</dbReference>
<dbReference type="RefSeq" id="WP_092735022.1">
    <property type="nucleotide sequence ID" value="NZ_FNEW01000008.1"/>
</dbReference>
<keyword evidence="3" id="KW-0804">Transcription</keyword>
<dbReference type="PRINTS" id="PR00778">
    <property type="entry name" value="HTHARSR"/>
</dbReference>
<dbReference type="GO" id="GO:0003677">
    <property type="term" value="F:DNA binding"/>
    <property type="evidence" value="ECO:0007669"/>
    <property type="project" value="UniProtKB-KW"/>
</dbReference>
<dbReference type="AlphaFoldDB" id="A0A7Z7BS70"/>
<dbReference type="SUPFAM" id="SSF46785">
    <property type="entry name" value="Winged helix' DNA-binding domain"/>
    <property type="match status" value="1"/>
</dbReference>
<name>A0A7Z7BS70_9HYPH</name>
<organism evidence="5 6">
    <name type="scientific">Agrobacterium fabrum</name>
    <dbReference type="NCBI Taxonomy" id="1176649"/>
    <lineage>
        <taxon>Bacteria</taxon>
        <taxon>Pseudomonadati</taxon>
        <taxon>Pseudomonadota</taxon>
        <taxon>Alphaproteobacteria</taxon>
        <taxon>Hyphomicrobiales</taxon>
        <taxon>Rhizobiaceae</taxon>
        <taxon>Rhizobium/Agrobacterium group</taxon>
        <taxon>Agrobacterium</taxon>
        <taxon>Agrobacterium tumefaciens complex</taxon>
    </lineage>
</organism>
<evidence type="ECO:0000313" key="6">
    <source>
        <dbReference type="Proteomes" id="UP000198917"/>
    </source>
</evidence>
<reference evidence="5 6" key="1">
    <citation type="submission" date="2016-10" db="EMBL/GenBank/DDBJ databases">
        <authorList>
            <person name="Varghese N."/>
            <person name="Submissions S."/>
        </authorList>
    </citation>
    <scope>NUCLEOTIDE SEQUENCE [LARGE SCALE GENOMIC DNA]</scope>
    <source>
        <strain evidence="5 6">PDC82</strain>
    </source>
</reference>
<feature type="domain" description="HTH arsR-type" evidence="4">
    <location>
        <begin position="6"/>
        <end position="100"/>
    </location>
</feature>
<dbReference type="PANTHER" id="PTHR43132">
    <property type="entry name" value="ARSENICAL RESISTANCE OPERON REPRESSOR ARSR-RELATED"/>
    <property type="match status" value="1"/>
</dbReference>